<keyword evidence="4" id="KW-0963">Cytoplasm</keyword>
<organism evidence="11 12">
    <name type="scientific">Halorubrum glutamatedens</name>
    <dbReference type="NCBI Taxonomy" id="2707018"/>
    <lineage>
        <taxon>Archaea</taxon>
        <taxon>Methanobacteriati</taxon>
        <taxon>Methanobacteriota</taxon>
        <taxon>Stenosarchaea group</taxon>
        <taxon>Halobacteria</taxon>
        <taxon>Halobacteriales</taxon>
        <taxon>Haloferacaceae</taxon>
        <taxon>Halorubrum</taxon>
    </lineage>
</organism>
<dbReference type="EC" id="2.1.1.77" evidence="3"/>
<keyword evidence="6" id="KW-0808">Transferase</keyword>
<dbReference type="PANTHER" id="PTHR11579:SF0">
    <property type="entry name" value="PROTEIN-L-ISOASPARTATE(D-ASPARTATE) O-METHYLTRANSFERASE"/>
    <property type="match status" value="1"/>
</dbReference>
<dbReference type="Gene3D" id="3.40.50.150">
    <property type="entry name" value="Vaccinia Virus protein VP39"/>
    <property type="match status" value="1"/>
</dbReference>
<gene>
    <name evidence="11" type="ORF">ACFPJA_01695</name>
</gene>
<comment type="catalytic activity">
    <reaction evidence="9">
        <text>[protein]-L-isoaspartate + S-adenosyl-L-methionine = [protein]-L-isoaspartate alpha-methyl ester + S-adenosyl-L-homocysteine</text>
        <dbReference type="Rhea" id="RHEA:12705"/>
        <dbReference type="Rhea" id="RHEA-COMP:12143"/>
        <dbReference type="Rhea" id="RHEA-COMP:12144"/>
        <dbReference type="ChEBI" id="CHEBI:57856"/>
        <dbReference type="ChEBI" id="CHEBI:59789"/>
        <dbReference type="ChEBI" id="CHEBI:90596"/>
        <dbReference type="ChEBI" id="CHEBI:90598"/>
        <dbReference type="EC" id="2.1.1.77"/>
    </reaction>
</comment>
<dbReference type="InterPro" id="IPR029063">
    <property type="entry name" value="SAM-dependent_MTases_sf"/>
</dbReference>
<dbReference type="GO" id="GO:0004719">
    <property type="term" value="F:protein-L-isoaspartate (D-aspartate) O-methyltransferase activity"/>
    <property type="evidence" value="ECO:0007669"/>
    <property type="project" value="UniProtKB-EC"/>
</dbReference>
<dbReference type="InterPro" id="IPR000682">
    <property type="entry name" value="PCMT"/>
</dbReference>
<keyword evidence="5" id="KW-0489">Methyltransferase</keyword>
<protein>
    <recommendedName>
        <fullName evidence="3">protein-L-isoaspartate(D-aspartate) O-methyltransferase</fullName>
        <ecNumber evidence="3">2.1.1.77</ecNumber>
    </recommendedName>
</protein>
<evidence type="ECO:0000256" key="4">
    <source>
        <dbReference type="ARBA" id="ARBA00022490"/>
    </source>
</evidence>
<dbReference type="PANTHER" id="PTHR11579">
    <property type="entry name" value="PROTEIN-L-ISOASPARTATE O-METHYLTRANSFERASE"/>
    <property type="match status" value="1"/>
</dbReference>
<evidence type="ECO:0000256" key="2">
    <source>
        <dbReference type="ARBA" id="ARBA00005369"/>
    </source>
</evidence>
<dbReference type="SUPFAM" id="SSF53335">
    <property type="entry name" value="S-adenosyl-L-methionine-dependent methyltransferases"/>
    <property type="match status" value="1"/>
</dbReference>
<comment type="caution">
    <text evidence="11">The sequence shown here is derived from an EMBL/GenBank/DDBJ whole genome shotgun (WGS) entry which is preliminary data.</text>
</comment>
<dbReference type="RefSeq" id="WP_122103896.1">
    <property type="nucleotide sequence ID" value="NZ_JBHSKV010000001.1"/>
</dbReference>
<evidence type="ECO:0000256" key="9">
    <source>
        <dbReference type="ARBA" id="ARBA00029295"/>
    </source>
</evidence>
<reference evidence="11 12" key="1">
    <citation type="journal article" date="2019" name="Int. J. Syst. Evol. Microbiol.">
        <title>The Global Catalogue of Microorganisms (GCM) 10K type strain sequencing project: providing services to taxonomists for standard genome sequencing and annotation.</title>
        <authorList>
            <consortium name="The Broad Institute Genomics Platform"/>
            <consortium name="The Broad Institute Genome Sequencing Center for Infectious Disease"/>
            <person name="Wu L."/>
            <person name="Ma J."/>
        </authorList>
    </citation>
    <scope>NUCLEOTIDE SEQUENCE [LARGE SCALE GENOMIC DNA]</scope>
    <source>
        <strain evidence="11 12">CGMCC 1.16026</strain>
    </source>
</reference>
<evidence type="ECO:0000313" key="11">
    <source>
        <dbReference type="EMBL" id="MFC5133445.1"/>
    </source>
</evidence>
<keyword evidence="7" id="KW-0949">S-adenosyl-L-methionine</keyword>
<name>A0ABD5QMD8_9EURY</name>
<evidence type="ECO:0000313" key="12">
    <source>
        <dbReference type="Proteomes" id="UP001596145"/>
    </source>
</evidence>
<sequence length="276" mass="29442">MDEAALRADMIEGLEHQLGEPLGAAVLSALQAVPREAFVDDTPYANDASEEAGTRALAPATVARMLTALGAEDGDDVLVVGAGIGYTSAAIAEIVGARHVHAIDIDRRAVHLARSNLADAGYGAVLVDHRDGASGFPEYAPYDRILVEAAVVTPPRALRDQLGTDGRIVYPRGAADQTIAAIEPAEDVSLDGDDEGTAEIGRGTPTDRRTTDDPAPDGFATVEEAGPARLRPMLVDGEQAGVERNRTRREDAEFAERGYFAKTGWEQEWIDWDDRI</sequence>
<feature type="region of interest" description="Disordered" evidence="10">
    <location>
        <begin position="189"/>
        <end position="249"/>
    </location>
</feature>
<evidence type="ECO:0000256" key="3">
    <source>
        <dbReference type="ARBA" id="ARBA00011890"/>
    </source>
</evidence>
<keyword evidence="12" id="KW-1185">Reference proteome</keyword>
<evidence type="ECO:0000256" key="1">
    <source>
        <dbReference type="ARBA" id="ARBA00004496"/>
    </source>
</evidence>
<evidence type="ECO:0000256" key="6">
    <source>
        <dbReference type="ARBA" id="ARBA00022679"/>
    </source>
</evidence>
<accession>A0ABD5QMD8</accession>
<comment type="function">
    <text evidence="8">Catalyzes the methyl esterification of L-isoaspartyl residues in peptides and proteins that result from spontaneous decomposition of normal L-aspartyl and L-asparaginyl residues. It plays a role in the repair and/or degradation of damaged proteins.</text>
</comment>
<evidence type="ECO:0000256" key="7">
    <source>
        <dbReference type="ARBA" id="ARBA00022691"/>
    </source>
</evidence>
<proteinExistence type="inferred from homology"/>
<dbReference type="GO" id="GO:0032259">
    <property type="term" value="P:methylation"/>
    <property type="evidence" value="ECO:0007669"/>
    <property type="project" value="UniProtKB-KW"/>
</dbReference>
<dbReference type="Pfam" id="PF01135">
    <property type="entry name" value="PCMT"/>
    <property type="match status" value="1"/>
</dbReference>
<dbReference type="EMBL" id="JBHSKV010000001">
    <property type="protein sequence ID" value="MFC5133445.1"/>
    <property type="molecule type" value="Genomic_DNA"/>
</dbReference>
<evidence type="ECO:0000256" key="8">
    <source>
        <dbReference type="ARBA" id="ARBA00025330"/>
    </source>
</evidence>
<dbReference type="Proteomes" id="UP001596145">
    <property type="component" value="Unassembled WGS sequence"/>
</dbReference>
<evidence type="ECO:0000256" key="10">
    <source>
        <dbReference type="SAM" id="MobiDB-lite"/>
    </source>
</evidence>
<comment type="similarity">
    <text evidence="2">Belongs to the methyltransferase superfamily. L-isoaspartyl/D-aspartyl protein methyltransferase family.</text>
</comment>
<dbReference type="AlphaFoldDB" id="A0ABD5QMD8"/>
<dbReference type="CDD" id="cd02440">
    <property type="entry name" value="AdoMet_MTases"/>
    <property type="match status" value="1"/>
</dbReference>
<dbReference type="GO" id="GO:0005737">
    <property type="term" value="C:cytoplasm"/>
    <property type="evidence" value="ECO:0007669"/>
    <property type="project" value="UniProtKB-SubCell"/>
</dbReference>
<evidence type="ECO:0000256" key="5">
    <source>
        <dbReference type="ARBA" id="ARBA00022603"/>
    </source>
</evidence>
<comment type="subcellular location">
    <subcellularLocation>
        <location evidence="1">Cytoplasm</location>
    </subcellularLocation>
</comment>